<dbReference type="Pfam" id="PF02171">
    <property type="entry name" value="Piwi"/>
    <property type="match status" value="1"/>
</dbReference>
<gene>
    <name evidence="2" type="primary">AGO1</name>
    <name evidence="2" type="ORF">A0H81_09980</name>
</gene>
<dbReference type="AlphaFoldDB" id="A0A1C7M131"/>
<reference evidence="2 3" key="1">
    <citation type="submission" date="2016-03" db="EMBL/GenBank/DDBJ databases">
        <title>Whole genome sequencing of Grifola frondosa 9006-11.</title>
        <authorList>
            <person name="Min B."/>
            <person name="Park H."/>
            <person name="Kim J.-G."/>
            <person name="Cho H."/>
            <person name="Oh Y.-L."/>
            <person name="Kong W.-S."/>
            <person name="Choi I.-G."/>
        </authorList>
    </citation>
    <scope>NUCLEOTIDE SEQUENCE [LARGE SCALE GENOMIC DNA]</scope>
    <source>
        <strain evidence="2 3">9006-11</strain>
    </source>
</reference>
<accession>A0A1C7M131</accession>
<comment type="caution">
    <text evidence="2">The sequence shown here is derived from an EMBL/GenBank/DDBJ whole genome shotgun (WGS) entry which is preliminary data.</text>
</comment>
<keyword evidence="3" id="KW-1185">Reference proteome</keyword>
<dbReference type="OrthoDB" id="10252740at2759"/>
<dbReference type="SMART" id="SM00950">
    <property type="entry name" value="Piwi"/>
    <property type="match status" value="1"/>
</dbReference>
<dbReference type="Proteomes" id="UP000092993">
    <property type="component" value="Unassembled WGS sequence"/>
</dbReference>
<sequence length="307" mass="35106">MSQRMLTMYMGYREKVERKAPAPKRIIFYRDGVSEGQFKHVLEQELPLLKSKFKSHIGLPKFKINPTITMVVVGKRHHVRFFPKRPSDADRSGNVLLVQLSTAKLSIRQSSTSISRATVDKWCFSYNPLQVVTNNFPAFAIYAVGTSRPAHYSVLYDENHFSPDGLQALSFALCHVYARSSVPYLFLLRLYYADIVCSRAKIHYDPEAPNFEFSDIDTQLDDAQANRHLEAFKSGFKPLHATMQRLINRAANVVVTILDRQFWFGERSARVHHGLRAWLQLYSHLALVHSGPGSRNCHRYPPTGAKP</sequence>
<feature type="domain" description="Piwi" evidence="1">
    <location>
        <begin position="1"/>
        <end position="205"/>
    </location>
</feature>
<dbReference type="STRING" id="5627.A0A1C7M131"/>
<dbReference type="GO" id="GO:0003676">
    <property type="term" value="F:nucleic acid binding"/>
    <property type="evidence" value="ECO:0007669"/>
    <property type="project" value="InterPro"/>
</dbReference>
<dbReference type="PROSITE" id="PS50822">
    <property type="entry name" value="PIWI"/>
    <property type="match status" value="1"/>
</dbReference>
<organism evidence="2 3">
    <name type="scientific">Grifola frondosa</name>
    <name type="common">Maitake</name>
    <name type="synonym">Polyporus frondosus</name>
    <dbReference type="NCBI Taxonomy" id="5627"/>
    <lineage>
        <taxon>Eukaryota</taxon>
        <taxon>Fungi</taxon>
        <taxon>Dikarya</taxon>
        <taxon>Basidiomycota</taxon>
        <taxon>Agaricomycotina</taxon>
        <taxon>Agaricomycetes</taxon>
        <taxon>Polyporales</taxon>
        <taxon>Grifolaceae</taxon>
        <taxon>Grifola</taxon>
    </lineage>
</organism>
<name>A0A1C7M131_GRIFR</name>
<dbReference type="PANTHER" id="PTHR22891">
    <property type="entry name" value="EUKARYOTIC TRANSLATION INITIATION FACTOR 2C"/>
    <property type="match status" value="1"/>
</dbReference>
<protein>
    <submittedName>
        <fullName evidence="2">Protein argonaute 1</fullName>
    </submittedName>
</protein>
<dbReference type="InterPro" id="IPR036397">
    <property type="entry name" value="RNaseH_sf"/>
</dbReference>
<evidence type="ECO:0000259" key="1">
    <source>
        <dbReference type="PROSITE" id="PS50822"/>
    </source>
</evidence>
<dbReference type="InterPro" id="IPR012337">
    <property type="entry name" value="RNaseH-like_sf"/>
</dbReference>
<dbReference type="SUPFAM" id="SSF53098">
    <property type="entry name" value="Ribonuclease H-like"/>
    <property type="match status" value="1"/>
</dbReference>
<evidence type="ECO:0000313" key="3">
    <source>
        <dbReference type="Proteomes" id="UP000092993"/>
    </source>
</evidence>
<dbReference type="Gene3D" id="3.30.420.10">
    <property type="entry name" value="Ribonuclease H-like superfamily/Ribonuclease H"/>
    <property type="match status" value="1"/>
</dbReference>
<dbReference type="InterPro" id="IPR003165">
    <property type="entry name" value="Piwi"/>
</dbReference>
<evidence type="ECO:0000313" key="2">
    <source>
        <dbReference type="EMBL" id="OBZ70438.1"/>
    </source>
</evidence>
<dbReference type="EMBL" id="LUGG01000014">
    <property type="protein sequence ID" value="OBZ70438.1"/>
    <property type="molecule type" value="Genomic_DNA"/>
</dbReference>
<proteinExistence type="predicted"/>